<accession>A0A8E5J6E6</accession>
<dbReference type="InterPro" id="IPR003647">
    <property type="entry name" value="Intron_nuc_1_rpt"/>
</dbReference>
<organism evidence="2">
    <name type="scientific">Magnusiomyces ingens</name>
    <dbReference type="NCBI Taxonomy" id="44077"/>
    <lineage>
        <taxon>Eukaryota</taxon>
        <taxon>Fungi</taxon>
        <taxon>Dikarya</taxon>
        <taxon>Ascomycota</taxon>
        <taxon>Saccharomycotina</taxon>
        <taxon>Dipodascomycetes</taxon>
        <taxon>Dipodascales</taxon>
        <taxon>Dipodascaceae</taxon>
        <taxon>Magnusiomyces</taxon>
    </lineage>
</organism>
<geneLocation type="mitochondrion" evidence="2"/>
<gene>
    <name evidence="2" type="primary">orf462</name>
</gene>
<protein>
    <recommendedName>
        <fullName evidence="1">GIY-YIG domain-containing protein</fullName>
    </recommendedName>
</protein>
<keyword evidence="2" id="KW-0496">Mitochondrion</keyword>
<proteinExistence type="predicted"/>
<dbReference type="AlphaFoldDB" id="A0A8E5J6E6"/>
<dbReference type="InterPro" id="IPR000305">
    <property type="entry name" value="GIY-YIG_endonuc"/>
</dbReference>
<evidence type="ECO:0000313" key="2">
    <source>
        <dbReference type="EMBL" id="QUX32922.1"/>
    </source>
</evidence>
<dbReference type="SMART" id="SM00497">
    <property type="entry name" value="IENR1"/>
    <property type="match status" value="3"/>
</dbReference>
<feature type="domain" description="GIY-YIG" evidence="1">
    <location>
        <begin position="122"/>
        <end position="213"/>
    </location>
</feature>
<name>A0A8E5J6E6_9ASCO</name>
<dbReference type="SUPFAM" id="SSF82771">
    <property type="entry name" value="GIY-YIG endonuclease"/>
    <property type="match status" value="1"/>
</dbReference>
<evidence type="ECO:0000259" key="1">
    <source>
        <dbReference type="SMART" id="SM00465"/>
    </source>
</evidence>
<dbReference type="SMART" id="SM00465">
    <property type="entry name" value="GIYc"/>
    <property type="match status" value="1"/>
</dbReference>
<dbReference type="Pfam" id="PF01541">
    <property type="entry name" value="GIY-YIG"/>
    <property type="match status" value="1"/>
</dbReference>
<dbReference type="EMBL" id="MK456488">
    <property type="protein sequence ID" value="QUX32922.1"/>
    <property type="molecule type" value="Genomic_DNA"/>
</dbReference>
<reference evidence="2" key="1">
    <citation type="submission" date="2019-01" db="EMBL/GenBank/DDBJ databases">
        <title>Mitochondrial genome of the yeast Magnusiomyces ingens.</title>
        <authorList>
            <person name="Jakubkova M."/>
            <person name="Brejova B."/>
            <person name="Vinar T."/>
            <person name="Nosek J."/>
        </authorList>
    </citation>
    <scope>NUCLEOTIDE SEQUENCE</scope>
    <source>
        <strain evidence="2">CBS 523.90</strain>
    </source>
</reference>
<dbReference type="InterPro" id="IPR035901">
    <property type="entry name" value="GIY-YIG_endonuc_sf"/>
</dbReference>
<sequence>MIMVMFLLHNMTNMNIFNNHTLTNKWTGLGLVASTTRYFSTSITKPIKYKPEALALDHINSGSPTTSSVINKMLLNQNMSVTDSKLEELLKVKGVEFDLPIITPEANTLFSELTGKSMYKGFFGVYMFMHMNTGNKYVGSSNLLRRRMDYYFKYDELPMGGKLLPTLKKEGLSAFKLMMFKLDSNKFSVRDALILEQYYLLNKEFNTNTLRVVNAGSSKGTNMFIYDLTCKITYYKANSKIELKRMLKMHPETVKKYLDSKIPYTNKFLLLSFPVTSSSMDLNKMSTKKLLEMMQEERKKLYTLGTRRSISVLLKIKEGNMWVTENYWGQNLNFDSLTSCIKYLRSMGLKMKRDTLSKYMKTEKEFHNFMCKYSDNILPNDFKEIGHIIDEYKQSRSAHKDLVMKNKKKPMLVKGDNFNIVFNSMTDTIKYFDSMNIKLDRKSLYLHLKDGKPYKGYYFNYK</sequence>